<protein>
    <submittedName>
        <fullName evidence="2">Uncharacterized protein</fullName>
    </submittedName>
</protein>
<feature type="region of interest" description="Disordered" evidence="1">
    <location>
        <begin position="1"/>
        <end position="73"/>
    </location>
</feature>
<keyword evidence="3" id="KW-1185">Reference proteome</keyword>
<feature type="compositionally biased region" description="Pro residues" evidence="1">
    <location>
        <begin position="51"/>
        <end position="67"/>
    </location>
</feature>
<evidence type="ECO:0000313" key="2">
    <source>
        <dbReference type="EMBL" id="RPA71002.1"/>
    </source>
</evidence>
<accession>A0A3N4H882</accession>
<gene>
    <name evidence="2" type="ORF">BJ508DRAFT_111961</name>
</gene>
<feature type="compositionally biased region" description="Polar residues" evidence="1">
    <location>
        <begin position="21"/>
        <end position="35"/>
    </location>
</feature>
<dbReference type="EMBL" id="ML119990">
    <property type="protein sequence ID" value="RPA71002.1"/>
    <property type="molecule type" value="Genomic_DNA"/>
</dbReference>
<sequence length="110" mass="12091">MKNPSSSSTASSSRNLMVWITSGQSKEQVETAPSTESRESWKAKPANSSAPKPPPPAPQPPPLPLPLPHHQIPPLTQTLLQMQSQSSRLLPWGKLRRLLTIGWGTRRRGL</sequence>
<evidence type="ECO:0000256" key="1">
    <source>
        <dbReference type="SAM" id="MobiDB-lite"/>
    </source>
</evidence>
<reference evidence="2 3" key="1">
    <citation type="journal article" date="2018" name="Nat. Ecol. Evol.">
        <title>Pezizomycetes genomes reveal the molecular basis of ectomycorrhizal truffle lifestyle.</title>
        <authorList>
            <person name="Murat C."/>
            <person name="Payen T."/>
            <person name="Noel B."/>
            <person name="Kuo A."/>
            <person name="Morin E."/>
            <person name="Chen J."/>
            <person name="Kohler A."/>
            <person name="Krizsan K."/>
            <person name="Balestrini R."/>
            <person name="Da Silva C."/>
            <person name="Montanini B."/>
            <person name="Hainaut M."/>
            <person name="Levati E."/>
            <person name="Barry K.W."/>
            <person name="Belfiori B."/>
            <person name="Cichocki N."/>
            <person name="Clum A."/>
            <person name="Dockter R.B."/>
            <person name="Fauchery L."/>
            <person name="Guy J."/>
            <person name="Iotti M."/>
            <person name="Le Tacon F."/>
            <person name="Lindquist E.A."/>
            <person name="Lipzen A."/>
            <person name="Malagnac F."/>
            <person name="Mello A."/>
            <person name="Molinier V."/>
            <person name="Miyauchi S."/>
            <person name="Poulain J."/>
            <person name="Riccioni C."/>
            <person name="Rubini A."/>
            <person name="Sitrit Y."/>
            <person name="Splivallo R."/>
            <person name="Traeger S."/>
            <person name="Wang M."/>
            <person name="Zifcakova L."/>
            <person name="Wipf D."/>
            <person name="Zambonelli A."/>
            <person name="Paolocci F."/>
            <person name="Nowrousian M."/>
            <person name="Ottonello S."/>
            <person name="Baldrian P."/>
            <person name="Spatafora J.W."/>
            <person name="Henrissat B."/>
            <person name="Nagy L.G."/>
            <person name="Aury J.M."/>
            <person name="Wincker P."/>
            <person name="Grigoriev I.V."/>
            <person name="Bonfante P."/>
            <person name="Martin F.M."/>
        </authorList>
    </citation>
    <scope>NUCLEOTIDE SEQUENCE [LARGE SCALE GENOMIC DNA]</scope>
    <source>
        <strain evidence="2 3">RN42</strain>
    </source>
</reference>
<dbReference type="Proteomes" id="UP000275078">
    <property type="component" value="Unassembled WGS sequence"/>
</dbReference>
<dbReference type="AlphaFoldDB" id="A0A3N4H882"/>
<evidence type="ECO:0000313" key="3">
    <source>
        <dbReference type="Proteomes" id="UP000275078"/>
    </source>
</evidence>
<feature type="compositionally biased region" description="Low complexity" evidence="1">
    <location>
        <begin position="1"/>
        <end position="13"/>
    </location>
</feature>
<organism evidence="2 3">
    <name type="scientific">Ascobolus immersus RN42</name>
    <dbReference type="NCBI Taxonomy" id="1160509"/>
    <lineage>
        <taxon>Eukaryota</taxon>
        <taxon>Fungi</taxon>
        <taxon>Dikarya</taxon>
        <taxon>Ascomycota</taxon>
        <taxon>Pezizomycotina</taxon>
        <taxon>Pezizomycetes</taxon>
        <taxon>Pezizales</taxon>
        <taxon>Ascobolaceae</taxon>
        <taxon>Ascobolus</taxon>
    </lineage>
</organism>
<name>A0A3N4H882_ASCIM</name>
<proteinExistence type="predicted"/>